<keyword evidence="13" id="KW-1185">Reference proteome</keyword>
<evidence type="ECO:0000256" key="7">
    <source>
        <dbReference type="ARBA" id="ARBA00023163"/>
    </source>
</evidence>
<dbReference type="InterPro" id="IPR036638">
    <property type="entry name" value="HLH_DNA-bd_sf"/>
</dbReference>
<feature type="domain" description="BHLH" evidence="12">
    <location>
        <begin position="60"/>
        <end position="112"/>
    </location>
</feature>
<evidence type="ECO:0000256" key="11">
    <source>
        <dbReference type="ARBA" id="ARBA00076899"/>
    </source>
</evidence>
<evidence type="ECO:0000256" key="8">
    <source>
        <dbReference type="ARBA" id="ARBA00023242"/>
    </source>
</evidence>
<dbReference type="PANTHER" id="PTHR23349">
    <property type="entry name" value="BASIC HELIX-LOOP-HELIX TRANSCRIPTION FACTOR, TWIST"/>
    <property type="match status" value="1"/>
</dbReference>
<keyword evidence="7" id="KW-0804">Transcription</keyword>
<dbReference type="GO" id="GO:0048477">
    <property type="term" value="P:oogenesis"/>
    <property type="evidence" value="ECO:0007669"/>
    <property type="project" value="UniProtKB-KW"/>
</dbReference>
<keyword evidence="4" id="KW-0896">Oogenesis</keyword>
<evidence type="ECO:0000256" key="6">
    <source>
        <dbReference type="ARBA" id="ARBA00023125"/>
    </source>
</evidence>
<dbReference type="SUPFAM" id="SSF47459">
    <property type="entry name" value="HLH, helix-loop-helix DNA-binding domain"/>
    <property type="match status" value="1"/>
</dbReference>
<dbReference type="Proteomes" id="UP000515152">
    <property type="component" value="Chromosome 7"/>
</dbReference>
<accession>A0A6P3VH88</accession>
<evidence type="ECO:0000256" key="9">
    <source>
        <dbReference type="ARBA" id="ARBA00065083"/>
    </source>
</evidence>
<evidence type="ECO:0000256" key="10">
    <source>
        <dbReference type="ARBA" id="ARBA00071496"/>
    </source>
</evidence>
<dbReference type="FunFam" id="4.10.280.10:FF:000068">
    <property type="entry name" value="factor in the germline alpha"/>
    <property type="match status" value="1"/>
</dbReference>
<proteinExistence type="predicted"/>
<dbReference type="KEGG" id="char:105889946"/>
<dbReference type="CDD" id="cd11422">
    <property type="entry name" value="bHLH_TS_FIGLA"/>
    <property type="match status" value="1"/>
</dbReference>
<organism evidence="13 14">
    <name type="scientific">Clupea harengus</name>
    <name type="common">Atlantic herring</name>
    <dbReference type="NCBI Taxonomy" id="7950"/>
    <lineage>
        <taxon>Eukaryota</taxon>
        <taxon>Metazoa</taxon>
        <taxon>Chordata</taxon>
        <taxon>Craniata</taxon>
        <taxon>Vertebrata</taxon>
        <taxon>Euteleostomi</taxon>
        <taxon>Actinopterygii</taxon>
        <taxon>Neopterygii</taxon>
        <taxon>Teleostei</taxon>
        <taxon>Clupei</taxon>
        <taxon>Clupeiformes</taxon>
        <taxon>Clupeoidei</taxon>
        <taxon>Clupeidae</taxon>
        <taxon>Clupea</taxon>
    </lineage>
</organism>
<dbReference type="PANTHER" id="PTHR23349:SF57">
    <property type="entry name" value="FACTOR IN THE GERMLINE ALPHA"/>
    <property type="match status" value="1"/>
</dbReference>
<dbReference type="CTD" id="344018"/>
<dbReference type="GeneID" id="105889946"/>
<dbReference type="AlphaFoldDB" id="A0A6P3VH88"/>
<evidence type="ECO:0000313" key="14">
    <source>
        <dbReference type="RefSeq" id="XP_012671336.2"/>
    </source>
</evidence>
<keyword evidence="8" id="KW-0539">Nucleus</keyword>
<dbReference type="RefSeq" id="XP_012671336.2">
    <property type="nucleotide sequence ID" value="XM_012815882.3"/>
</dbReference>
<dbReference type="GO" id="GO:0000977">
    <property type="term" value="F:RNA polymerase II transcription regulatory region sequence-specific DNA binding"/>
    <property type="evidence" value="ECO:0007669"/>
    <property type="project" value="TreeGrafter"/>
</dbReference>
<keyword evidence="3" id="KW-0221">Differentiation</keyword>
<dbReference type="GO" id="GO:0005634">
    <property type="term" value="C:nucleus"/>
    <property type="evidence" value="ECO:0007669"/>
    <property type="project" value="UniProtKB-SubCell"/>
</dbReference>
<comment type="subcellular location">
    <subcellularLocation>
        <location evidence="1">Nucleus</location>
    </subcellularLocation>
</comment>
<name>A0A6P3VH88_CLUHA</name>
<evidence type="ECO:0000256" key="4">
    <source>
        <dbReference type="ARBA" id="ARBA00022943"/>
    </source>
</evidence>
<dbReference type="GO" id="GO:0000981">
    <property type="term" value="F:DNA-binding transcription factor activity, RNA polymerase II-specific"/>
    <property type="evidence" value="ECO:0007669"/>
    <property type="project" value="TreeGrafter"/>
</dbReference>
<reference evidence="14" key="1">
    <citation type="submission" date="2025-08" db="UniProtKB">
        <authorList>
            <consortium name="RefSeq"/>
        </authorList>
    </citation>
    <scope>IDENTIFICATION</scope>
</reference>
<evidence type="ECO:0000259" key="12">
    <source>
        <dbReference type="PROSITE" id="PS50888"/>
    </source>
</evidence>
<protein>
    <recommendedName>
        <fullName evidence="10">Factor in the germline alpha</fullName>
    </recommendedName>
    <alternativeName>
        <fullName evidence="11">Transcription factor FIGa</fullName>
    </alternativeName>
</protein>
<dbReference type="GO" id="GO:0046983">
    <property type="term" value="F:protein dimerization activity"/>
    <property type="evidence" value="ECO:0007669"/>
    <property type="project" value="InterPro"/>
</dbReference>
<gene>
    <name evidence="14" type="primary">figla</name>
</gene>
<evidence type="ECO:0000313" key="13">
    <source>
        <dbReference type="Proteomes" id="UP000515152"/>
    </source>
</evidence>
<dbReference type="InterPro" id="IPR050283">
    <property type="entry name" value="E-box_TF_Regulators"/>
</dbReference>
<comment type="subunit">
    <text evidence="9">Heterodimer with TCF3/isoform E12.</text>
</comment>
<evidence type="ECO:0000256" key="1">
    <source>
        <dbReference type="ARBA" id="ARBA00004123"/>
    </source>
</evidence>
<evidence type="ECO:0000256" key="5">
    <source>
        <dbReference type="ARBA" id="ARBA00023015"/>
    </source>
</evidence>
<dbReference type="Gene3D" id="4.10.280.10">
    <property type="entry name" value="Helix-loop-helix DNA-binding domain"/>
    <property type="match status" value="1"/>
</dbReference>
<evidence type="ECO:0000256" key="2">
    <source>
        <dbReference type="ARBA" id="ARBA00022473"/>
    </source>
</evidence>
<dbReference type="InterPro" id="IPR011598">
    <property type="entry name" value="bHLH_dom"/>
</dbReference>
<dbReference type="Pfam" id="PF00010">
    <property type="entry name" value="HLH"/>
    <property type="match status" value="1"/>
</dbReference>
<keyword evidence="6" id="KW-0238">DNA-binding</keyword>
<keyword evidence="5" id="KW-0805">Transcription regulation</keyword>
<dbReference type="SMART" id="SM00353">
    <property type="entry name" value="HLH"/>
    <property type="match status" value="1"/>
</dbReference>
<dbReference type="PROSITE" id="PS50888">
    <property type="entry name" value="BHLH"/>
    <property type="match status" value="1"/>
</dbReference>
<evidence type="ECO:0000256" key="3">
    <source>
        <dbReference type="ARBA" id="ARBA00022782"/>
    </source>
</evidence>
<sequence>MSGRKIKAILMNVPERELMGDILLQETGEPLLPVHVNIVKLRHTSGGVYVTAEDRDEAVKKRQLANAKERLRVKSLNSMFSHLKRIVPVMPLGRKPSKVDMLKAATEYIRLLSAVLRDTCDRETPDNVLESGNGLPNTGDRLSGVWTVDEILDSMSSTVPNEVESAPTLVVAPGFHFEDPKPSGLVVQCVKSTYQYIVQFAPVDHATLQPACSTHPDLTAQLQPQIQLQPH</sequence>
<dbReference type="OrthoDB" id="5976910at2759"/>
<keyword evidence="2" id="KW-0217">Developmental protein</keyword>